<dbReference type="RefSeq" id="WP_011333927.1">
    <property type="nucleotide sequence ID" value="NC_007492.2"/>
</dbReference>
<gene>
    <name evidence="1" type="ordered locus">Pfl01_2508</name>
</gene>
<organism evidence="1 2">
    <name type="scientific">Pseudomonas fluorescens (strain Pf0-1)</name>
    <dbReference type="NCBI Taxonomy" id="205922"/>
    <lineage>
        <taxon>Bacteria</taxon>
        <taxon>Pseudomonadati</taxon>
        <taxon>Pseudomonadota</taxon>
        <taxon>Gammaproteobacteria</taxon>
        <taxon>Pseudomonadales</taxon>
        <taxon>Pseudomonadaceae</taxon>
        <taxon>Pseudomonas</taxon>
    </lineage>
</organism>
<sequence length="141" mass="16184">MLMTLPAVCAQAATPPDDVRASELANADSYIQKVERCKSYIASAQWIYRNYEWALSIKPTDCARQTPPEGTAYLWDELTRDYSNSRYWTNTHGLRHQLICHLMVARNKPEWYLEPWRPDVGLSKTVAEGCNHETPLLEDAP</sequence>
<dbReference type="AlphaFoldDB" id="Q3KDA6"/>
<reference evidence="1 2" key="1">
    <citation type="journal article" date="2009" name="Genome Biol.">
        <title>Genomic and genetic analyses of diversity and plant interactions of Pseudomonas fluorescens.</title>
        <authorList>
            <person name="Silby M.W."/>
            <person name="Cerdeno-Tarraga A.M."/>
            <person name="Vernikos G.S."/>
            <person name="Giddens S.R."/>
            <person name="Jackson R.W."/>
            <person name="Preston G.M."/>
            <person name="Zhang X.X."/>
            <person name="Moon C.D."/>
            <person name="Gehrig S.M."/>
            <person name="Godfrey S.A."/>
            <person name="Knight C.G."/>
            <person name="Malone J.G."/>
            <person name="Robinson Z."/>
            <person name="Spiers A.J."/>
            <person name="Harris S."/>
            <person name="Challis G.L."/>
            <person name="Yaxley A.M."/>
            <person name="Harris D."/>
            <person name="Seeger K."/>
            <person name="Murphy L."/>
            <person name="Rutter S."/>
            <person name="Squares R."/>
            <person name="Quail M.A."/>
            <person name="Saunders E."/>
            <person name="Mavromatis K."/>
            <person name="Brettin T.S."/>
            <person name="Bentley S.D."/>
            <person name="Hothersall J."/>
            <person name="Stephens E."/>
            <person name="Thomas C.M."/>
            <person name="Parkhill J."/>
            <person name="Levy S.B."/>
            <person name="Rainey P.B."/>
            <person name="Thomson N.R."/>
        </authorList>
    </citation>
    <scope>NUCLEOTIDE SEQUENCE [LARGE SCALE GENOMIC DNA]</scope>
    <source>
        <strain evidence="1 2">Pf0-1</strain>
    </source>
</reference>
<evidence type="ECO:0000313" key="1">
    <source>
        <dbReference type="EMBL" id="ABA74249.1"/>
    </source>
</evidence>
<dbReference type="KEGG" id="pfo:Pfl01_2508"/>
<dbReference type="InterPro" id="IPR019719">
    <property type="entry name" value="DUF2599"/>
</dbReference>
<name>Q3KDA6_PSEPF</name>
<dbReference type="Pfam" id="PF10783">
    <property type="entry name" value="DUF2599"/>
    <property type="match status" value="1"/>
</dbReference>
<accession>Q3KDA6</accession>
<dbReference type="Proteomes" id="UP000002704">
    <property type="component" value="Chromosome"/>
</dbReference>
<evidence type="ECO:0008006" key="3">
    <source>
        <dbReference type="Google" id="ProtNLM"/>
    </source>
</evidence>
<dbReference type="eggNOG" id="ENOG5033526">
    <property type="taxonomic scope" value="Bacteria"/>
</dbReference>
<dbReference type="HOGENOM" id="CLU_127583_1_0_6"/>
<proteinExistence type="predicted"/>
<dbReference type="EMBL" id="CP000094">
    <property type="protein sequence ID" value="ABA74249.1"/>
    <property type="molecule type" value="Genomic_DNA"/>
</dbReference>
<evidence type="ECO:0000313" key="2">
    <source>
        <dbReference type="Proteomes" id="UP000002704"/>
    </source>
</evidence>
<protein>
    <recommendedName>
        <fullName evidence="3">DUF2599 domain-containing protein</fullName>
    </recommendedName>
</protein>